<accession>A0A1I0ZDT6</accession>
<sequence>MNTFDLFQLRGQVALVTGGGRGLGFQISEALSDAGCAIALCSRKLETCEDAAQVLKSKGVDTKAYQCDLGNEEDINRVVNDVIEDFGKIDILVNNSGTTWGANVESMPLEAWEKVMRVNVTGTFLMSQAVGRLMIELASGKIINIASAAGLKAEPPEVLNAIGYSTSKAAVAHFTRDLARKWAHHGVYVNAIAPGIFPTKMTKAVLDRTGDAIVEKNPLNRIGDEDAIKGTALLLATEASDFMTGQVLSVDGGSTL</sequence>
<organism evidence="5 6">
    <name type="scientific">Lentibacillus halodurans</name>
    <dbReference type="NCBI Taxonomy" id="237679"/>
    <lineage>
        <taxon>Bacteria</taxon>
        <taxon>Bacillati</taxon>
        <taxon>Bacillota</taxon>
        <taxon>Bacilli</taxon>
        <taxon>Bacillales</taxon>
        <taxon>Bacillaceae</taxon>
        <taxon>Lentibacillus</taxon>
    </lineage>
</organism>
<protein>
    <submittedName>
        <fullName evidence="5">Gluconate 5-dehydrogenase</fullName>
    </submittedName>
</protein>
<dbReference type="GO" id="GO:0008206">
    <property type="term" value="P:bile acid metabolic process"/>
    <property type="evidence" value="ECO:0007669"/>
    <property type="project" value="UniProtKB-ARBA"/>
</dbReference>
<keyword evidence="6" id="KW-1185">Reference proteome</keyword>
<evidence type="ECO:0000256" key="3">
    <source>
        <dbReference type="ARBA" id="ARBA00023002"/>
    </source>
</evidence>
<dbReference type="InterPro" id="IPR020904">
    <property type="entry name" value="Sc_DH/Rdtase_CS"/>
</dbReference>
<keyword evidence="3" id="KW-0560">Oxidoreductase</keyword>
<dbReference type="STRING" id="237679.SAMN04488072_11096"/>
<evidence type="ECO:0000313" key="6">
    <source>
        <dbReference type="Proteomes" id="UP000198642"/>
    </source>
</evidence>
<reference evidence="5 6" key="1">
    <citation type="submission" date="2016-10" db="EMBL/GenBank/DDBJ databases">
        <authorList>
            <person name="de Groot N.N."/>
        </authorList>
    </citation>
    <scope>NUCLEOTIDE SEQUENCE [LARGE SCALE GENOMIC DNA]</scope>
    <source>
        <strain evidence="5 6">CGMCC 1.3702</strain>
    </source>
</reference>
<comment type="similarity">
    <text evidence="1 4">Belongs to the short-chain dehydrogenases/reductases (SDR) family.</text>
</comment>
<dbReference type="Pfam" id="PF00106">
    <property type="entry name" value="adh_short"/>
    <property type="match status" value="1"/>
</dbReference>
<dbReference type="Proteomes" id="UP000198642">
    <property type="component" value="Unassembled WGS sequence"/>
</dbReference>
<name>A0A1I0ZDT6_9BACI</name>
<evidence type="ECO:0000313" key="5">
    <source>
        <dbReference type="EMBL" id="SFB22578.1"/>
    </source>
</evidence>
<dbReference type="EMBL" id="FOJW01000010">
    <property type="protein sequence ID" value="SFB22578.1"/>
    <property type="molecule type" value="Genomic_DNA"/>
</dbReference>
<dbReference type="AlphaFoldDB" id="A0A1I0ZDT6"/>
<evidence type="ECO:0000256" key="4">
    <source>
        <dbReference type="RuleBase" id="RU000363"/>
    </source>
</evidence>
<dbReference type="InterPro" id="IPR036291">
    <property type="entry name" value="NAD(P)-bd_dom_sf"/>
</dbReference>
<dbReference type="PRINTS" id="PR00080">
    <property type="entry name" value="SDRFAMILY"/>
</dbReference>
<dbReference type="OrthoDB" id="9803333at2"/>
<dbReference type="PANTHER" id="PTHR43618">
    <property type="entry name" value="7-ALPHA-HYDROXYSTEROID DEHYDROGENASE"/>
    <property type="match status" value="1"/>
</dbReference>
<dbReference type="NCBIfam" id="NF006070">
    <property type="entry name" value="PRK08213.1"/>
    <property type="match status" value="1"/>
</dbReference>
<dbReference type="InterPro" id="IPR002347">
    <property type="entry name" value="SDR_fam"/>
</dbReference>
<dbReference type="SUPFAM" id="SSF51735">
    <property type="entry name" value="NAD(P)-binding Rossmann-fold domains"/>
    <property type="match status" value="1"/>
</dbReference>
<dbReference type="GO" id="GO:0016491">
    <property type="term" value="F:oxidoreductase activity"/>
    <property type="evidence" value="ECO:0007669"/>
    <property type="project" value="UniProtKB-KW"/>
</dbReference>
<dbReference type="PRINTS" id="PR00081">
    <property type="entry name" value="GDHRDH"/>
</dbReference>
<dbReference type="RefSeq" id="WP_090238897.1">
    <property type="nucleotide sequence ID" value="NZ_FOJW01000010.1"/>
</dbReference>
<evidence type="ECO:0000256" key="2">
    <source>
        <dbReference type="ARBA" id="ARBA00022857"/>
    </source>
</evidence>
<dbReference type="FunFam" id="3.40.50.720:FF:000084">
    <property type="entry name" value="Short-chain dehydrogenase reductase"/>
    <property type="match status" value="1"/>
</dbReference>
<evidence type="ECO:0000256" key="1">
    <source>
        <dbReference type="ARBA" id="ARBA00006484"/>
    </source>
</evidence>
<keyword evidence="2" id="KW-0521">NADP</keyword>
<dbReference type="PANTHER" id="PTHR43618:SF8">
    <property type="entry name" value="7ALPHA-HYDROXYSTEROID DEHYDROGENASE"/>
    <property type="match status" value="1"/>
</dbReference>
<dbReference type="PROSITE" id="PS00061">
    <property type="entry name" value="ADH_SHORT"/>
    <property type="match status" value="1"/>
</dbReference>
<dbReference type="InterPro" id="IPR052178">
    <property type="entry name" value="Sec_Metab_Biosynth_SDR"/>
</dbReference>
<proteinExistence type="inferred from homology"/>
<dbReference type="Gene3D" id="3.40.50.720">
    <property type="entry name" value="NAD(P)-binding Rossmann-like Domain"/>
    <property type="match status" value="1"/>
</dbReference>
<gene>
    <name evidence="5" type="ORF">SAMN04488072_11096</name>
</gene>